<dbReference type="EMBL" id="CP024200">
    <property type="protein sequence ID" value="AUG55460.1"/>
    <property type="molecule type" value="Genomic_DNA"/>
</dbReference>
<dbReference type="Proteomes" id="UP000233458">
    <property type="component" value="Plasmid pCSC3H3"/>
</dbReference>
<reference evidence="1 2" key="1">
    <citation type="submission" date="2017-10" db="EMBL/GenBank/DDBJ databases">
        <title>Biodiversity and function of Thalassospira species in the particle-attached aromatic-hydrocarbon-degrading consortia from the surface seawater of the China South Sea.</title>
        <authorList>
            <person name="Dong C."/>
            <person name="Liu R."/>
            <person name="Shao Z."/>
        </authorList>
    </citation>
    <scope>NUCLEOTIDE SEQUENCE [LARGE SCALE GENOMIC DNA]</scope>
    <source>
        <strain evidence="1 2">CSC3H3</strain>
        <plasmid evidence="2">pcsc3h3</plasmid>
    </source>
</reference>
<dbReference type="Gene3D" id="3.40.50.1820">
    <property type="entry name" value="alpha/beta hydrolase"/>
    <property type="match status" value="1"/>
</dbReference>
<organism evidence="1 2">
    <name type="scientific">Thalassospira marina</name>
    <dbReference type="NCBI Taxonomy" id="2048283"/>
    <lineage>
        <taxon>Bacteria</taxon>
        <taxon>Pseudomonadati</taxon>
        <taxon>Pseudomonadota</taxon>
        <taxon>Alphaproteobacteria</taxon>
        <taxon>Rhodospirillales</taxon>
        <taxon>Thalassospiraceae</taxon>
        <taxon>Thalassospira</taxon>
    </lineage>
</organism>
<dbReference type="InterPro" id="IPR029058">
    <property type="entry name" value="AB_hydrolase_fold"/>
</dbReference>
<name>A0ABM6QFW3_9PROT</name>
<protein>
    <recommendedName>
        <fullName evidence="3">Alpha/beta hydrolase</fullName>
    </recommendedName>
</protein>
<evidence type="ECO:0008006" key="3">
    <source>
        <dbReference type="Google" id="ProtNLM"/>
    </source>
</evidence>
<gene>
    <name evidence="1" type="ORF">CSC3H3_21600</name>
</gene>
<dbReference type="SUPFAM" id="SSF53474">
    <property type="entry name" value="alpha/beta-Hydrolases"/>
    <property type="match status" value="1"/>
</dbReference>
<evidence type="ECO:0000313" key="2">
    <source>
        <dbReference type="Proteomes" id="UP000233458"/>
    </source>
</evidence>
<sequence>MQKLEQQFPQTLSLGVKQVNPEFNLVEMPVFALGYNWSASNDDSGKYAAGKIKKWVEKAKQRANEIGAQCPGAVVLTHSMGGLVARSAAMMHGAASDIFAVLHTVMPTDGAAAAYKRFHFGFEHPEFSIFSPVDGAFERAGYVVLGRQGQLVTAILGHMPGGQELLPNKRYKDNDGKAQWLKVLNPERNWAVKWMTDDKPFVELPKSDPYSEIYRREDRMYRAANPEWLFPEGMENLPSDKSGFDYFKKINLFAELFHDKVAAAGDFHEVTYLCYSDDRRLKTYDRIDWESEKLLGSWGRNVNEKDVSADRTDDYRREDVIFGSEEDKEISGGLTGTDFKIAPADGAGDMTVPASAGRFVSGVPASRRMGHKNGYMHEPALKAGIVETWVKDTMVAVLGKCTLY</sequence>
<evidence type="ECO:0000313" key="1">
    <source>
        <dbReference type="EMBL" id="AUG55460.1"/>
    </source>
</evidence>
<proteinExistence type="predicted"/>
<keyword evidence="1" id="KW-0614">Plasmid</keyword>
<geneLocation type="plasmid" evidence="2">
    <name>pcsc3h3</name>
</geneLocation>
<accession>A0ABM6QFW3</accession>
<keyword evidence="2" id="KW-1185">Reference proteome</keyword>